<dbReference type="HAMAP" id="MF_02071">
    <property type="entry name" value="RlpA"/>
    <property type="match status" value="1"/>
</dbReference>
<dbReference type="Gene3D" id="2.40.40.10">
    <property type="entry name" value="RlpA-like domain"/>
    <property type="match status" value="1"/>
</dbReference>
<dbReference type="KEGG" id="lcic:INQ41_12045"/>
<keyword evidence="4" id="KW-1003">Cell membrane</keyword>
<evidence type="ECO:0000256" key="1">
    <source>
        <dbReference type="ARBA" id="ARBA00022729"/>
    </source>
</evidence>
<evidence type="ECO:0000313" key="9">
    <source>
        <dbReference type="Proteomes" id="UP000594059"/>
    </source>
</evidence>
<evidence type="ECO:0000313" key="8">
    <source>
        <dbReference type="EMBL" id="QOW19339.1"/>
    </source>
</evidence>
<feature type="domain" description="SPOR" evidence="7">
    <location>
        <begin position="367"/>
        <end position="446"/>
    </location>
</feature>
<dbReference type="Pfam" id="PF05036">
    <property type="entry name" value="SPOR"/>
    <property type="match status" value="1"/>
</dbReference>
<dbReference type="InterPro" id="IPR036680">
    <property type="entry name" value="SPOR-like_sf"/>
</dbReference>
<dbReference type="GO" id="GO:0042834">
    <property type="term" value="F:peptidoglycan binding"/>
    <property type="evidence" value="ECO:0007669"/>
    <property type="project" value="InterPro"/>
</dbReference>
<dbReference type="PROSITE" id="PS51724">
    <property type="entry name" value="SPOR"/>
    <property type="match status" value="1"/>
</dbReference>
<dbReference type="PROSITE" id="PS51257">
    <property type="entry name" value="PROKAR_LIPOPROTEIN"/>
    <property type="match status" value="1"/>
</dbReference>
<name>A0A7S6ZS59_9GAMM</name>
<protein>
    <recommendedName>
        <fullName evidence="4">Endolytic peptidoglycan transglycosylase RlpA</fullName>
        <ecNumber evidence="4">4.2.2.-</ecNumber>
    </recommendedName>
</protein>
<gene>
    <name evidence="4" type="primary">rlpA</name>
    <name evidence="8" type="ORF">INQ41_12045</name>
</gene>
<comment type="function">
    <text evidence="4">Lytic transglycosylase with a strong preference for naked glycan strands that lack stem peptides.</text>
</comment>
<evidence type="ECO:0000259" key="7">
    <source>
        <dbReference type="PROSITE" id="PS51724"/>
    </source>
</evidence>
<feature type="compositionally biased region" description="Low complexity" evidence="6">
    <location>
        <begin position="336"/>
        <end position="350"/>
    </location>
</feature>
<dbReference type="RefSeq" id="WP_193984798.1">
    <property type="nucleotide sequence ID" value="NZ_CP063656.1"/>
</dbReference>
<keyword evidence="1" id="KW-0732">Signal</keyword>
<accession>A0A7S6ZS59</accession>
<sequence>MKRLLGAGLVLGLAACASGPGKKSDPPADTAGTAKAAGHTVRGKSPYPPAQEDLSKRGHYTAGGLYAPHIKDSAPNIDIDVSLIPEPEVVAEPRSAYGNRPTYAVLGKNYQVLNDTRGFVERGTASYYGNKFHGRRTSNMEVYDMYAFTAAHKSLPLPSFARVTNLDNGRSVVVRVNDRGPFHEGRVVDLSYAAAVKLGVHPAGTGRVEVRALQPGEAPPTRYAAAATPPPAKAVQTAATRPAATARVPDSSMDSLVAKLPTAVAPVAAPTVVAAAAPVATTGGTEDWRFQMSRDGRAMTADDFDAWMAERHISIVGGRVVRDDAVPGKTLSQATVASTAPAVSSPSAPSSAPPPTAAATAGVIQASEVGDGVVLQVASFTARDNADRALATLRGAGIAAANLHDGMANGRQVWRVRVGPLEAAAANGLASRIAGLGFGTPQRVKE</sequence>
<dbReference type="EC" id="4.2.2.-" evidence="4"/>
<dbReference type="GO" id="GO:0000270">
    <property type="term" value="P:peptidoglycan metabolic process"/>
    <property type="evidence" value="ECO:0007669"/>
    <property type="project" value="UniProtKB-UniRule"/>
</dbReference>
<evidence type="ECO:0000256" key="4">
    <source>
        <dbReference type="HAMAP-Rule" id="MF_02071"/>
    </source>
</evidence>
<dbReference type="PANTHER" id="PTHR34183">
    <property type="entry name" value="ENDOLYTIC PEPTIDOGLYCAN TRANSGLYCOSYLASE RLPA"/>
    <property type="match status" value="1"/>
</dbReference>
<keyword evidence="3 4" id="KW-0961">Cell wall biogenesis/degradation</keyword>
<evidence type="ECO:0000256" key="3">
    <source>
        <dbReference type="ARBA" id="ARBA00023316"/>
    </source>
</evidence>
<comment type="subcellular location">
    <subcellularLocation>
        <location evidence="4">Cell membrane</location>
        <topology evidence="4">Lipid-anchor</topology>
    </subcellularLocation>
</comment>
<dbReference type="Gene3D" id="3.30.70.1070">
    <property type="entry name" value="Sporulation related repeat"/>
    <property type="match status" value="1"/>
</dbReference>
<dbReference type="EMBL" id="CP063656">
    <property type="protein sequence ID" value="QOW19339.1"/>
    <property type="molecule type" value="Genomic_DNA"/>
</dbReference>
<dbReference type="SUPFAM" id="SSF50685">
    <property type="entry name" value="Barwin-like endoglucanases"/>
    <property type="match status" value="1"/>
</dbReference>
<dbReference type="FunFam" id="2.40.40.10:FF:000003">
    <property type="entry name" value="Endolytic peptidoglycan transglycosylase RlpA"/>
    <property type="match status" value="1"/>
</dbReference>
<dbReference type="InterPro" id="IPR034718">
    <property type="entry name" value="RlpA"/>
</dbReference>
<keyword evidence="4" id="KW-0564">Palmitate</keyword>
<dbReference type="GO" id="GO:0009279">
    <property type="term" value="C:cell outer membrane"/>
    <property type="evidence" value="ECO:0007669"/>
    <property type="project" value="TreeGrafter"/>
</dbReference>
<dbReference type="Pfam" id="PF03330">
    <property type="entry name" value="DPBB_1"/>
    <property type="match status" value="1"/>
</dbReference>
<dbReference type="InterPro" id="IPR012997">
    <property type="entry name" value="RplA"/>
</dbReference>
<dbReference type="NCBIfam" id="TIGR00413">
    <property type="entry name" value="rlpA"/>
    <property type="match status" value="1"/>
</dbReference>
<evidence type="ECO:0000256" key="5">
    <source>
        <dbReference type="RuleBase" id="RU003495"/>
    </source>
</evidence>
<dbReference type="InterPro" id="IPR007730">
    <property type="entry name" value="SPOR-like_dom"/>
</dbReference>
<organism evidence="8 9">
    <name type="scientific">Novilysobacter ciconiae</name>
    <dbReference type="NCBI Taxonomy" id="2781022"/>
    <lineage>
        <taxon>Bacteria</taxon>
        <taxon>Pseudomonadati</taxon>
        <taxon>Pseudomonadota</taxon>
        <taxon>Gammaproteobacteria</taxon>
        <taxon>Lysobacterales</taxon>
        <taxon>Lysobacteraceae</taxon>
        <taxon>Novilysobacter</taxon>
    </lineage>
</organism>
<keyword evidence="4" id="KW-0449">Lipoprotein</keyword>
<dbReference type="InterPro" id="IPR036908">
    <property type="entry name" value="RlpA-like_sf"/>
</dbReference>
<dbReference type="InterPro" id="IPR009009">
    <property type="entry name" value="RlpA-like_DPBB"/>
</dbReference>
<evidence type="ECO:0000256" key="6">
    <source>
        <dbReference type="SAM" id="MobiDB-lite"/>
    </source>
</evidence>
<keyword evidence="2 4" id="KW-0456">Lyase</keyword>
<dbReference type="GO" id="GO:0071555">
    <property type="term" value="P:cell wall organization"/>
    <property type="evidence" value="ECO:0007669"/>
    <property type="project" value="UniProtKB-KW"/>
</dbReference>
<dbReference type="PANTHER" id="PTHR34183:SF1">
    <property type="entry name" value="ENDOLYTIC PEPTIDOGLYCAN TRANSGLYCOSYLASE RLPA"/>
    <property type="match status" value="1"/>
</dbReference>
<dbReference type="Proteomes" id="UP000594059">
    <property type="component" value="Chromosome"/>
</dbReference>
<dbReference type="SUPFAM" id="SSF110997">
    <property type="entry name" value="Sporulation related repeat"/>
    <property type="match status" value="1"/>
</dbReference>
<dbReference type="GO" id="GO:0005886">
    <property type="term" value="C:plasma membrane"/>
    <property type="evidence" value="ECO:0007669"/>
    <property type="project" value="UniProtKB-SubCell"/>
</dbReference>
<reference evidence="8 9" key="1">
    <citation type="submission" date="2020-10" db="EMBL/GenBank/DDBJ databases">
        <title>complete genome sequencing of Lysobacter sp. H21R20.</title>
        <authorList>
            <person name="Bae J.-W."/>
            <person name="Lee S.-Y."/>
        </authorList>
    </citation>
    <scope>NUCLEOTIDE SEQUENCE [LARGE SCALE GENOMIC DNA]</scope>
    <source>
        <strain evidence="8 9">H21R20</strain>
    </source>
</reference>
<dbReference type="CDD" id="cd22268">
    <property type="entry name" value="DPBB_RlpA-like"/>
    <property type="match status" value="1"/>
</dbReference>
<keyword evidence="4" id="KW-0472">Membrane</keyword>
<keyword evidence="9" id="KW-1185">Reference proteome</keyword>
<dbReference type="AlphaFoldDB" id="A0A7S6ZS59"/>
<evidence type="ECO:0000256" key="2">
    <source>
        <dbReference type="ARBA" id="ARBA00023239"/>
    </source>
</evidence>
<dbReference type="GO" id="GO:0008932">
    <property type="term" value="F:lytic endotransglycosylase activity"/>
    <property type="evidence" value="ECO:0007669"/>
    <property type="project" value="UniProtKB-UniRule"/>
</dbReference>
<feature type="region of interest" description="Disordered" evidence="6">
    <location>
        <begin position="18"/>
        <end position="55"/>
    </location>
</feature>
<proteinExistence type="inferred from homology"/>
<comment type="similarity">
    <text evidence="4 5">Belongs to the RlpA family.</text>
</comment>
<feature type="region of interest" description="Disordered" evidence="6">
    <location>
        <begin position="336"/>
        <end position="357"/>
    </location>
</feature>